<feature type="domain" description="DUF1570" evidence="3">
    <location>
        <begin position="133"/>
        <end position="229"/>
    </location>
</feature>
<evidence type="ECO:0000313" key="4">
    <source>
        <dbReference type="EMBL" id="NVE94632.1"/>
    </source>
</evidence>
<evidence type="ECO:0000259" key="3">
    <source>
        <dbReference type="Pfam" id="PF07607"/>
    </source>
</evidence>
<gene>
    <name evidence="4" type="ORF">HUO12_06940</name>
</gene>
<name>A0A850HHM1_9SPHN</name>
<dbReference type="Pfam" id="PF07607">
    <property type="entry name" value="DUF1570"/>
    <property type="match status" value="1"/>
</dbReference>
<feature type="repeat" description="TPR" evidence="1">
    <location>
        <begin position="336"/>
        <end position="369"/>
    </location>
</feature>
<dbReference type="Pfam" id="PF14559">
    <property type="entry name" value="TPR_19"/>
    <property type="match status" value="1"/>
</dbReference>
<dbReference type="InterPro" id="IPR019734">
    <property type="entry name" value="TPR_rpt"/>
</dbReference>
<feature type="compositionally biased region" description="Acidic residues" evidence="2">
    <location>
        <begin position="511"/>
        <end position="525"/>
    </location>
</feature>
<dbReference type="InterPro" id="IPR011990">
    <property type="entry name" value="TPR-like_helical_dom_sf"/>
</dbReference>
<evidence type="ECO:0000256" key="2">
    <source>
        <dbReference type="SAM" id="MobiDB-lite"/>
    </source>
</evidence>
<dbReference type="InterPro" id="IPR011464">
    <property type="entry name" value="DUF1570"/>
</dbReference>
<dbReference type="RefSeq" id="WP_176272888.1">
    <property type="nucleotide sequence ID" value="NZ_JABWTA010000001.1"/>
</dbReference>
<dbReference type="AlphaFoldDB" id="A0A850HHM1"/>
<dbReference type="SUPFAM" id="SSF48452">
    <property type="entry name" value="TPR-like"/>
    <property type="match status" value="1"/>
</dbReference>
<accession>A0A850HHM1</accession>
<evidence type="ECO:0000256" key="1">
    <source>
        <dbReference type="PROSITE-ProRule" id="PRU00339"/>
    </source>
</evidence>
<keyword evidence="5" id="KW-1185">Reference proteome</keyword>
<dbReference type="PROSITE" id="PS50005">
    <property type="entry name" value="TPR"/>
    <property type="match status" value="1"/>
</dbReference>
<dbReference type="Proteomes" id="UP000546031">
    <property type="component" value="Unassembled WGS sequence"/>
</dbReference>
<dbReference type="SMART" id="SM00028">
    <property type="entry name" value="TPR"/>
    <property type="match status" value="2"/>
</dbReference>
<comment type="caution">
    <text evidence="4">The sequence shown here is derived from an EMBL/GenBank/DDBJ whole genome shotgun (WGS) entry which is preliminary data.</text>
</comment>
<feature type="region of interest" description="Disordered" evidence="2">
    <location>
        <begin position="501"/>
        <end position="525"/>
    </location>
</feature>
<dbReference type="EMBL" id="JABWTA010000001">
    <property type="protein sequence ID" value="NVE94632.1"/>
    <property type="molecule type" value="Genomic_DNA"/>
</dbReference>
<keyword evidence="1" id="KW-0802">TPR repeat</keyword>
<organism evidence="4 5">
    <name type="scientific">Altererythrobacter lutimaris</name>
    <dbReference type="NCBI Taxonomy" id="2743979"/>
    <lineage>
        <taxon>Bacteria</taxon>
        <taxon>Pseudomonadati</taxon>
        <taxon>Pseudomonadota</taxon>
        <taxon>Alphaproteobacteria</taxon>
        <taxon>Sphingomonadales</taxon>
        <taxon>Erythrobacteraceae</taxon>
        <taxon>Altererythrobacter</taxon>
    </lineage>
</organism>
<evidence type="ECO:0000313" key="5">
    <source>
        <dbReference type="Proteomes" id="UP000546031"/>
    </source>
</evidence>
<reference evidence="4 5" key="1">
    <citation type="submission" date="2020-06" db="EMBL/GenBank/DDBJ databases">
        <title>Altererythrobacter lutimaris sp. nov., a marine bacterium isolated from a tidal flat.</title>
        <authorList>
            <person name="Kim D."/>
            <person name="Yoo Y."/>
            <person name="Kim J.-J."/>
        </authorList>
    </citation>
    <scope>NUCLEOTIDE SEQUENCE [LARGE SCALE GENOMIC DNA]</scope>
    <source>
        <strain evidence="4 5">JGD-16</strain>
    </source>
</reference>
<proteinExistence type="predicted"/>
<sequence>MLGRIFTVFVGALALVLSASPLHARWYEAPSEHFVLYADTRGEDLREFGEMLERFHAAMELETGWKLPTPSPSNRLTVYMVGSYDDLRMLHSGSRNSRVGGFYIPRAEGSVAFVPNIRISNEGTDFAQTVLLHEYAHHFLISASRNAMPRWFSEGAAEYFASSRFNPDGSVYLGWPNNDRAYEISQAAEVSLAELLDYELYRENRKGSRRYDAFYGRSWLLFHYLGMNRERSGQLEAYWQAVSSGLESTEAAEQVFGDLDQLENELSRYGRQRNMKAIRFTADQISIGPVSLREISEGHAAAMPVILKAKRGVSSDDAPDVVAEARAIVAEHPGDPWALSALAEAEYDAGNDAEAIAAADRALAIDPDHKSALVQKGKAQFRAAEDAENVTAAVQAAMKPFQRLNKLEADHTQPLIHYYRAYTVRGVKPPEPARHALERALQLAPFDHGLAMQTAVSLASEGKIDLARYVLGPVAANPHGGRLAGQATAFDDALANVPEGRPVSFSSIVTEESEPDADSDQDNDS</sequence>
<protein>
    <submittedName>
        <fullName evidence="4">DUF1570 domain-containing protein</fullName>
    </submittedName>
</protein>
<dbReference type="Gene3D" id="1.25.40.10">
    <property type="entry name" value="Tetratricopeptide repeat domain"/>
    <property type="match status" value="1"/>
</dbReference>